<gene>
    <name evidence="5 7" type="primary">minC</name>
    <name evidence="7" type="ordered locus">P9515_03541</name>
</gene>
<dbReference type="SUPFAM" id="SSF63848">
    <property type="entry name" value="Cell-division inhibitor MinC, C-terminal domain"/>
    <property type="match status" value="1"/>
</dbReference>
<evidence type="ECO:0000256" key="3">
    <source>
        <dbReference type="ARBA" id="ARBA00023306"/>
    </source>
</evidence>
<dbReference type="GO" id="GO:0000902">
    <property type="term" value="P:cell morphogenesis"/>
    <property type="evidence" value="ECO:0007669"/>
    <property type="project" value="InterPro"/>
</dbReference>
<dbReference type="KEGG" id="pmc:P9515_03541"/>
<evidence type="ECO:0000256" key="1">
    <source>
        <dbReference type="ARBA" id="ARBA00022618"/>
    </source>
</evidence>
<feature type="domain" description="Septum formation inhibitor MinC C-terminal" evidence="6">
    <location>
        <begin position="114"/>
        <end position="211"/>
    </location>
</feature>
<proteinExistence type="inferred from homology"/>
<organism evidence="7 8">
    <name type="scientific">Prochlorococcus marinus (strain MIT 9515)</name>
    <dbReference type="NCBI Taxonomy" id="167542"/>
    <lineage>
        <taxon>Bacteria</taxon>
        <taxon>Bacillati</taxon>
        <taxon>Cyanobacteriota</taxon>
        <taxon>Cyanophyceae</taxon>
        <taxon>Synechococcales</taxon>
        <taxon>Prochlorococcaceae</taxon>
        <taxon>Prochlorococcus</taxon>
    </lineage>
</organism>
<dbReference type="GO" id="GO:1901891">
    <property type="term" value="P:regulation of cell septum assembly"/>
    <property type="evidence" value="ECO:0007669"/>
    <property type="project" value="InterPro"/>
</dbReference>
<dbReference type="AlphaFoldDB" id="A2BUV2"/>
<comment type="subunit">
    <text evidence="4 5">Interacts with MinD and FtsZ.</text>
</comment>
<dbReference type="STRING" id="167542.P9515_03541"/>
<dbReference type="eggNOG" id="COG0850">
    <property type="taxonomic scope" value="Bacteria"/>
</dbReference>
<dbReference type="PANTHER" id="PTHR34108:SF1">
    <property type="entry name" value="SEPTUM SITE-DETERMINING PROTEIN MINC"/>
    <property type="match status" value="1"/>
</dbReference>
<name>A2BUV2_PROM5</name>
<dbReference type="GO" id="GO:0000917">
    <property type="term" value="P:division septum assembly"/>
    <property type="evidence" value="ECO:0007669"/>
    <property type="project" value="UniProtKB-KW"/>
</dbReference>
<dbReference type="Proteomes" id="UP000001589">
    <property type="component" value="Chromosome"/>
</dbReference>
<dbReference type="EMBL" id="CP000552">
    <property type="protein sequence ID" value="ABM71563.1"/>
    <property type="molecule type" value="Genomic_DNA"/>
</dbReference>
<dbReference type="GeneID" id="60200498"/>
<dbReference type="PANTHER" id="PTHR34108">
    <property type="entry name" value="SEPTUM SITE-DETERMINING PROTEIN MINC"/>
    <property type="match status" value="1"/>
</dbReference>
<evidence type="ECO:0000256" key="4">
    <source>
        <dbReference type="ARBA" id="ARBA00046874"/>
    </source>
</evidence>
<reference evidence="7 8" key="1">
    <citation type="journal article" date="2007" name="PLoS Genet.">
        <title>Patterns and implications of gene gain and loss in the evolution of Prochlorococcus.</title>
        <authorList>
            <person name="Kettler G.C."/>
            <person name="Martiny A.C."/>
            <person name="Huang K."/>
            <person name="Zucker J."/>
            <person name="Coleman M.L."/>
            <person name="Rodrigue S."/>
            <person name="Chen F."/>
            <person name="Lapidus A."/>
            <person name="Ferriera S."/>
            <person name="Johnson J."/>
            <person name="Steglich C."/>
            <person name="Church G.M."/>
            <person name="Richardson P."/>
            <person name="Chisholm S.W."/>
        </authorList>
    </citation>
    <scope>NUCLEOTIDE SEQUENCE [LARGE SCALE GENOMIC DNA]</scope>
    <source>
        <strain evidence="7 8">MIT 9515</strain>
    </source>
</reference>
<keyword evidence="2 5" id="KW-0717">Septation</keyword>
<keyword evidence="1 5" id="KW-0132">Cell division</keyword>
<dbReference type="HAMAP" id="MF_00267">
    <property type="entry name" value="MinC"/>
    <property type="match status" value="1"/>
</dbReference>
<evidence type="ECO:0000259" key="6">
    <source>
        <dbReference type="Pfam" id="PF03775"/>
    </source>
</evidence>
<dbReference type="HOGENOM" id="CLU_048711_0_2_3"/>
<evidence type="ECO:0000313" key="8">
    <source>
        <dbReference type="Proteomes" id="UP000001589"/>
    </source>
</evidence>
<dbReference type="InterPro" id="IPR013033">
    <property type="entry name" value="MinC"/>
</dbReference>
<evidence type="ECO:0000256" key="2">
    <source>
        <dbReference type="ARBA" id="ARBA00023210"/>
    </source>
</evidence>
<protein>
    <recommendedName>
        <fullName evidence="5">Probable septum site-determining protein MinC</fullName>
    </recommendedName>
</protein>
<dbReference type="Gene3D" id="2.160.20.70">
    <property type="match status" value="1"/>
</dbReference>
<accession>A2BUV2</accession>
<comment type="similarity">
    <text evidence="5">Belongs to the MinC family.</text>
</comment>
<dbReference type="OrthoDB" id="9790810at2"/>
<evidence type="ECO:0000256" key="5">
    <source>
        <dbReference type="HAMAP-Rule" id="MF_00267"/>
    </source>
</evidence>
<evidence type="ECO:0000313" key="7">
    <source>
        <dbReference type="EMBL" id="ABM71563.1"/>
    </source>
</evidence>
<dbReference type="InterPro" id="IPR005526">
    <property type="entry name" value="Septum_form_inhib_MinC_C"/>
</dbReference>
<dbReference type="RefSeq" id="WP_011819671.1">
    <property type="nucleotide sequence ID" value="NC_008817.1"/>
</dbReference>
<dbReference type="InterPro" id="IPR016098">
    <property type="entry name" value="CAP/MinC_C"/>
</dbReference>
<comment type="function">
    <text evidence="5">Cell division inhibitor that blocks the formation of polar Z ring septums. Rapidly oscillates between the poles of the cell to destabilize FtsZ filaments that have formed before they mature into polar Z rings. Prevents FtsZ polymerization.</text>
</comment>
<sequence length="222" mass="24974">MKLILRNSNNDFIKSISFAKFEAYQNFISELSSIKEPVEAHLFTANERITSNELAKLKFHLKQLNIKFSDIYSNNRETVLSGKSLKINSSLLNNKKNINKSFLDNQSQKKDILHKGTIRSGDRISSNGDLFIMGDVNPGAIVSANNNVYVWGKLLGTAFAGENGNKNASIASLWLNPIQLRICEIIAIGPKEKPKHQYPEIAILEAKKIIIKPYEPIRDCNK</sequence>
<dbReference type="InterPro" id="IPR036145">
    <property type="entry name" value="MinC_C_sf"/>
</dbReference>
<keyword evidence="3 5" id="KW-0131">Cell cycle</keyword>
<dbReference type="Pfam" id="PF03775">
    <property type="entry name" value="MinC_C"/>
    <property type="match status" value="1"/>
</dbReference>